<feature type="domain" description="Flavoprotein" evidence="6">
    <location>
        <begin position="1"/>
        <end position="171"/>
    </location>
</feature>
<dbReference type="GO" id="GO:0106141">
    <property type="term" value="F:flavin prenyltransferase activity"/>
    <property type="evidence" value="ECO:0007669"/>
    <property type="project" value="UniProtKB-EC"/>
</dbReference>
<sequence>MRIVVGISGASGAIYGIRILEALKQIGVETDLVMSDSAKRTIVYETDYSINDVKRLASCVHDNNDVGASIASGSFKHAGMIIAPCSIKTLSAVANCFNTNLLIRAADVTLKERRKLVLMLRETPLHLGHLRLMTQATETGAVLVPPLPAFYHRPKTIDDIINQSVTKVLDQFDLDVDLFGRWTGNEEREHAKSHQGQPAC</sequence>
<comment type="caution">
    <text evidence="5">Lacks conserved residue(s) required for the propagation of feature annotation.</text>
</comment>
<feature type="binding site" evidence="5">
    <location>
        <begin position="86"/>
        <end position="89"/>
    </location>
    <ligand>
        <name>FMN</name>
        <dbReference type="ChEBI" id="CHEBI:58210"/>
    </ligand>
</feature>
<dbReference type="InterPro" id="IPR036551">
    <property type="entry name" value="Flavin_trans-like"/>
</dbReference>
<evidence type="ECO:0000256" key="4">
    <source>
        <dbReference type="ARBA" id="ARBA00022679"/>
    </source>
</evidence>
<comment type="similarity">
    <text evidence="5">Belongs to the UbiX/PAD1 family.</text>
</comment>
<evidence type="ECO:0000313" key="8">
    <source>
        <dbReference type="Proteomes" id="UP000634522"/>
    </source>
</evidence>
<dbReference type="RefSeq" id="WP_169143629.1">
    <property type="nucleotide sequence ID" value="NZ_WTVS01000139.1"/>
</dbReference>
<evidence type="ECO:0000256" key="1">
    <source>
        <dbReference type="ARBA" id="ARBA00022602"/>
    </source>
</evidence>
<name>A0ABX1NPT4_9RHOO</name>
<comment type="function">
    <text evidence="5">Flavin prenyltransferase that catalyzes the synthesis of the prenylated FMN cofactor (prenyl-FMN) for 4-hydroxy-3-polyprenylbenzoic acid decarboxylase UbiD. The prenyltransferase is metal-independent and links a dimethylallyl moiety from dimethylallyl monophosphate (DMAP) to the flavin N5 and C6 atoms of FMN.</text>
</comment>
<dbReference type="Proteomes" id="UP000634522">
    <property type="component" value="Unassembled WGS sequence"/>
</dbReference>
<keyword evidence="8" id="KW-1185">Reference proteome</keyword>
<dbReference type="Gene3D" id="3.40.50.1950">
    <property type="entry name" value="Flavin prenyltransferase-like"/>
    <property type="match status" value="1"/>
</dbReference>
<dbReference type="EMBL" id="WTVS01000139">
    <property type="protein sequence ID" value="NMG01135.1"/>
    <property type="molecule type" value="Genomic_DNA"/>
</dbReference>
<keyword evidence="3 5" id="KW-0288">FMN</keyword>
<keyword evidence="2 5" id="KW-0285">Flavoprotein</keyword>
<reference evidence="7 8" key="1">
    <citation type="submission" date="2019-12" db="EMBL/GenBank/DDBJ databases">
        <title>Comparative genomics gives insights into the taxonomy of the Azoarcus-Aromatoleum group and reveals separate origins of nif in the plant-associated Azoarcus and non-plant-associated Aromatoleum sub-groups.</title>
        <authorList>
            <person name="Lafos M."/>
            <person name="Maluk M."/>
            <person name="Batista M."/>
            <person name="Junghare M."/>
            <person name="Carmona M."/>
            <person name="Faoro H."/>
            <person name="Cruz L.M."/>
            <person name="Battistoni F."/>
            <person name="De Souza E."/>
            <person name="Pedrosa F."/>
            <person name="Chen W.-M."/>
            <person name="Poole P.S."/>
            <person name="Dixon R.A."/>
            <person name="James E.K."/>
        </authorList>
    </citation>
    <scope>NUCLEOTIDE SEQUENCE [LARGE SCALE GENOMIC DNA]</scope>
    <source>
        <strain evidence="7 8">T</strain>
    </source>
</reference>
<dbReference type="Pfam" id="PF02441">
    <property type="entry name" value="Flavoprotein"/>
    <property type="match status" value="1"/>
</dbReference>
<dbReference type="HAMAP" id="MF_01984">
    <property type="entry name" value="ubiX_pad"/>
    <property type="match status" value="1"/>
</dbReference>
<evidence type="ECO:0000259" key="6">
    <source>
        <dbReference type="Pfam" id="PF02441"/>
    </source>
</evidence>
<dbReference type="EC" id="2.5.1.129" evidence="5"/>
<dbReference type="InterPro" id="IPR003382">
    <property type="entry name" value="Flavoprotein"/>
</dbReference>
<organism evidence="7 8">
    <name type="scientific">Aromatoleum toluolicum</name>
    <dbReference type="NCBI Taxonomy" id="90060"/>
    <lineage>
        <taxon>Bacteria</taxon>
        <taxon>Pseudomonadati</taxon>
        <taxon>Pseudomonadota</taxon>
        <taxon>Betaproteobacteria</taxon>
        <taxon>Rhodocyclales</taxon>
        <taxon>Rhodocyclaceae</taxon>
        <taxon>Aromatoleum</taxon>
    </lineage>
</organism>
<gene>
    <name evidence="5" type="primary">ubiX</name>
    <name evidence="7" type="ORF">GPA27_27580</name>
</gene>
<evidence type="ECO:0000256" key="2">
    <source>
        <dbReference type="ARBA" id="ARBA00022630"/>
    </source>
</evidence>
<accession>A0ABX1NPT4</accession>
<dbReference type="NCBIfam" id="NF004685">
    <property type="entry name" value="PRK06029.1"/>
    <property type="match status" value="1"/>
</dbReference>
<keyword evidence="4 5" id="KW-0808">Transferase</keyword>
<evidence type="ECO:0000313" key="7">
    <source>
        <dbReference type="EMBL" id="NMG01135.1"/>
    </source>
</evidence>
<feature type="binding site" evidence="5">
    <location>
        <position position="121"/>
    </location>
    <ligand>
        <name>FMN</name>
        <dbReference type="ChEBI" id="CHEBI:58210"/>
    </ligand>
</feature>
<comment type="catalytic activity">
    <reaction evidence="5">
        <text>dimethylallyl phosphate + FMNH2 = prenylated FMNH2 + phosphate</text>
        <dbReference type="Rhea" id="RHEA:37743"/>
        <dbReference type="ChEBI" id="CHEBI:43474"/>
        <dbReference type="ChEBI" id="CHEBI:57618"/>
        <dbReference type="ChEBI" id="CHEBI:87467"/>
        <dbReference type="ChEBI" id="CHEBI:88052"/>
        <dbReference type="EC" id="2.5.1.129"/>
    </reaction>
</comment>
<dbReference type="PANTHER" id="PTHR43374:SF1">
    <property type="entry name" value="FLAVIN PRENYLTRANSFERASE PAD1, MITOCHONDRIAL"/>
    <property type="match status" value="1"/>
</dbReference>
<feature type="binding site" evidence="5">
    <location>
        <begin position="9"/>
        <end position="11"/>
    </location>
    <ligand>
        <name>FMN</name>
        <dbReference type="ChEBI" id="CHEBI:58210"/>
    </ligand>
</feature>
<comment type="caution">
    <text evidence="7">The sequence shown here is derived from an EMBL/GenBank/DDBJ whole genome shotgun (WGS) entry which is preliminary data.</text>
</comment>
<dbReference type="NCBIfam" id="TIGR00421">
    <property type="entry name" value="ubiX_pad"/>
    <property type="match status" value="1"/>
</dbReference>
<evidence type="ECO:0000256" key="5">
    <source>
        <dbReference type="HAMAP-Rule" id="MF_01984"/>
    </source>
</evidence>
<proteinExistence type="inferred from homology"/>
<dbReference type="PANTHER" id="PTHR43374">
    <property type="entry name" value="FLAVIN PRENYLTRANSFERASE"/>
    <property type="match status" value="1"/>
</dbReference>
<protein>
    <recommendedName>
        <fullName evidence="5">Flavin prenyltransferase UbiX</fullName>
        <ecNumber evidence="5">2.5.1.129</ecNumber>
    </recommendedName>
</protein>
<keyword evidence="1 5" id="KW-0637">Prenyltransferase</keyword>
<evidence type="ECO:0000256" key="3">
    <source>
        <dbReference type="ARBA" id="ARBA00022643"/>
    </source>
</evidence>
<dbReference type="SUPFAM" id="SSF52507">
    <property type="entry name" value="Homo-oligomeric flavin-containing Cys decarboxylases, HFCD"/>
    <property type="match status" value="1"/>
</dbReference>
<feature type="binding site" evidence="5">
    <location>
        <position position="151"/>
    </location>
    <ligand>
        <name>dimethylallyl phosphate</name>
        <dbReference type="ChEBI" id="CHEBI:88052"/>
    </ligand>
</feature>
<dbReference type="InterPro" id="IPR004507">
    <property type="entry name" value="UbiX-like"/>
</dbReference>
<feature type="binding site" evidence="5">
    <location>
        <position position="167"/>
    </location>
    <ligand>
        <name>dimethylallyl phosphate</name>
        <dbReference type="ChEBI" id="CHEBI:88052"/>
    </ligand>
</feature>
<feature type="binding site" evidence="5">
    <location>
        <position position="35"/>
    </location>
    <ligand>
        <name>FMN</name>
        <dbReference type="ChEBI" id="CHEBI:58210"/>
    </ligand>
</feature>